<keyword evidence="4 13" id="KW-0050">Antiport</keyword>
<evidence type="ECO:0000256" key="13">
    <source>
        <dbReference type="RuleBase" id="RU003722"/>
    </source>
</evidence>
<evidence type="ECO:0000256" key="15">
    <source>
        <dbReference type="SAM" id="SignalP"/>
    </source>
</evidence>
<feature type="transmembrane region" description="Helical" evidence="14">
    <location>
        <begin position="127"/>
        <end position="148"/>
    </location>
</feature>
<evidence type="ECO:0000256" key="10">
    <source>
        <dbReference type="ARBA" id="ARBA00023065"/>
    </source>
</evidence>
<feature type="chain" id="PRO_5046215201" description="Sodium/hydrogen exchanger" evidence="15">
    <location>
        <begin position="27"/>
        <end position="820"/>
    </location>
</feature>
<protein>
    <recommendedName>
        <fullName evidence="13">Sodium/hydrogen exchanger</fullName>
    </recommendedName>
</protein>
<evidence type="ECO:0000256" key="7">
    <source>
        <dbReference type="ARBA" id="ARBA00022753"/>
    </source>
</evidence>
<evidence type="ECO:0000256" key="9">
    <source>
        <dbReference type="ARBA" id="ARBA00023053"/>
    </source>
</evidence>
<feature type="signal peptide" evidence="15">
    <location>
        <begin position="1"/>
        <end position="26"/>
    </location>
</feature>
<name>A0ABM1C4R8_LIMPO</name>
<dbReference type="PRINTS" id="PR01087">
    <property type="entry name" value="NAHEXCHNGR3"/>
</dbReference>
<reference evidence="18" key="1">
    <citation type="submission" date="2025-08" db="UniProtKB">
        <authorList>
            <consortium name="RefSeq"/>
        </authorList>
    </citation>
    <scope>IDENTIFICATION</scope>
    <source>
        <tissue evidence="18">Muscle</tissue>
    </source>
</reference>
<keyword evidence="8 14" id="KW-1133">Transmembrane helix</keyword>
<evidence type="ECO:0000256" key="1">
    <source>
        <dbReference type="ARBA" id="ARBA00004195"/>
    </source>
</evidence>
<dbReference type="Pfam" id="PF00999">
    <property type="entry name" value="Na_H_Exchanger"/>
    <property type="match status" value="1"/>
</dbReference>
<dbReference type="InterPro" id="IPR006153">
    <property type="entry name" value="Cation/H_exchanger_TM"/>
</dbReference>
<comment type="subcellular location">
    <subcellularLocation>
        <location evidence="2">Cell membrane</location>
        <topology evidence="2">Multi-pass membrane protein</topology>
    </subcellularLocation>
    <subcellularLocation>
        <location evidence="1">Recycling endosome membrane</location>
        <topology evidence="1">Multi-pass membrane protein</topology>
    </subcellularLocation>
</comment>
<evidence type="ECO:0000256" key="4">
    <source>
        <dbReference type="ARBA" id="ARBA00022449"/>
    </source>
</evidence>
<keyword evidence="7" id="KW-0967">Endosome</keyword>
<dbReference type="Gene3D" id="6.10.140.1330">
    <property type="match status" value="1"/>
</dbReference>
<proteinExistence type="inferred from homology"/>
<evidence type="ECO:0000256" key="6">
    <source>
        <dbReference type="ARBA" id="ARBA00022692"/>
    </source>
</evidence>
<evidence type="ECO:0000256" key="11">
    <source>
        <dbReference type="ARBA" id="ARBA00023136"/>
    </source>
</evidence>
<dbReference type="GeneID" id="106478166"/>
<keyword evidence="9" id="KW-0915">Sodium</keyword>
<dbReference type="Gene3D" id="6.10.250.1040">
    <property type="match status" value="1"/>
</dbReference>
<dbReference type="PANTHER" id="PTHR10110:SF98">
    <property type="entry name" value="SODIUM_HYDROGEN EXCHANGER"/>
    <property type="match status" value="1"/>
</dbReference>
<feature type="transmembrane region" description="Helical" evidence="14">
    <location>
        <begin position="217"/>
        <end position="239"/>
    </location>
</feature>
<evidence type="ECO:0000256" key="14">
    <source>
        <dbReference type="SAM" id="Phobius"/>
    </source>
</evidence>
<evidence type="ECO:0000256" key="12">
    <source>
        <dbReference type="ARBA" id="ARBA00023201"/>
    </source>
</evidence>
<dbReference type="PRINTS" id="PR01084">
    <property type="entry name" value="NAHEXCHNGR"/>
</dbReference>
<keyword evidence="12 13" id="KW-0739">Sodium transport</keyword>
<evidence type="ECO:0000259" key="16">
    <source>
        <dbReference type="Pfam" id="PF00999"/>
    </source>
</evidence>
<dbReference type="RefSeq" id="XP_013794141.1">
    <property type="nucleotide sequence ID" value="XM_013938687.2"/>
</dbReference>
<keyword evidence="3 13" id="KW-0813">Transport</keyword>
<keyword evidence="15" id="KW-0732">Signal</keyword>
<feature type="transmembrane region" description="Helical" evidence="14">
    <location>
        <begin position="475"/>
        <end position="498"/>
    </location>
</feature>
<evidence type="ECO:0000256" key="5">
    <source>
        <dbReference type="ARBA" id="ARBA00022475"/>
    </source>
</evidence>
<dbReference type="PANTHER" id="PTHR10110">
    <property type="entry name" value="SODIUM/HYDROGEN EXCHANGER"/>
    <property type="match status" value="1"/>
</dbReference>
<dbReference type="InterPro" id="IPR004709">
    <property type="entry name" value="NaH_exchanger"/>
</dbReference>
<evidence type="ECO:0000256" key="3">
    <source>
        <dbReference type="ARBA" id="ARBA00022448"/>
    </source>
</evidence>
<sequence>MQISALRTRSGIILACFIFNFNNAFAALKEEYEGSLRKTSLAHLEKSSEVPSVLTASEINVARLERSEPAEHVNEEHKIHRYHVATIDFLHVSTPYIIALWIFVAGLAKIGFHVIPKIRLICPESCVLIVVGVLIGLLLFYTGLGGVGPLTPKVFFLYLLPPIILDAGYFMPNRLFFDNMVSILMYAVVGTIWNTLTIGFSLWGIGLTGLYGVNMPLLDILLFSSIVSAVDPVAVLAVFEEIHVNEMLYILVFGESLLNDAVTVVLYHMFDGYTEIGQDNILPIDYLAGVLSFFVASLGGVFFGVLWGILAAFISRLTHHVLIIEPIFVFVFGYLSYLTCEMFHLSGIVALTFCGMTMKNYVEENISYKSHITLKYAMKMLASISESIIFMFLGVSTVNDEHEWNTWFVVMTIVFCSIFRSIGVVIQTWILNYFRLHKVNRVEQFIMAYGGLRGAVAFALVLVVSPKIIPAKKMMVTTIIAVVYFTVCLQGITIGPLVRFLNVPKSKKTKPSMNERLHTRLIDHLMTGIENIIGHSLGNYHLRDKFRYYNNRFIRPHLLRDHPIGEPKIFETYSKLNLVDAMNFAKEKSRLTDRNQNISLSALIRWYTQKNFGKYPDESIPSSGTFLYPNESNILNLDVGEFDYSPSYKDITDAELHHILSDSTYKPTQKIRLYSRDIINEAPVHPPFRHRAHMKIRHMRKGHRLNLKKNVKIRSGKLKINDLKINSAPVSPYLPRTSTETLPWKREEDCGIERCVRKQQEFPLWVENKEYNVYTSLTSNFLNNLSSDDHANPSDVFQLFELNHPVEEEANNLENKTKNR</sequence>
<feature type="transmembrane region" description="Helical" evidence="14">
    <location>
        <begin position="290"/>
        <end position="314"/>
    </location>
</feature>
<feature type="transmembrane region" description="Helical" evidence="14">
    <location>
        <begin position="154"/>
        <end position="171"/>
    </location>
</feature>
<feature type="domain" description="Cation/H+ exchanger transmembrane" evidence="16">
    <location>
        <begin position="107"/>
        <end position="499"/>
    </location>
</feature>
<gene>
    <name evidence="18" type="primary">LOC106478166</name>
</gene>
<feature type="transmembrane region" description="Helical" evidence="14">
    <location>
        <begin position="183"/>
        <end position="205"/>
    </location>
</feature>
<keyword evidence="17" id="KW-1185">Reference proteome</keyword>
<dbReference type="NCBIfam" id="TIGR00840">
    <property type="entry name" value="b_cpa1"/>
    <property type="match status" value="1"/>
</dbReference>
<evidence type="ECO:0000313" key="17">
    <source>
        <dbReference type="Proteomes" id="UP000694941"/>
    </source>
</evidence>
<keyword evidence="5" id="KW-1003">Cell membrane</keyword>
<dbReference type="InterPro" id="IPR018422">
    <property type="entry name" value="Cation/H_exchanger_CPA1"/>
</dbReference>
<organism evidence="17 18">
    <name type="scientific">Limulus polyphemus</name>
    <name type="common">Atlantic horseshoe crab</name>
    <dbReference type="NCBI Taxonomy" id="6850"/>
    <lineage>
        <taxon>Eukaryota</taxon>
        <taxon>Metazoa</taxon>
        <taxon>Ecdysozoa</taxon>
        <taxon>Arthropoda</taxon>
        <taxon>Chelicerata</taxon>
        <taxon>Merostomata</taxon>
        <taxon>Xiphosura</taxon>
        <taxon>Limulidae</taxon>
        <taxon>Limulus</taxon>
    </lineage>
</organism>
<dbReference type="InterPro" id="IPR018410">
    <property type="entry name" value="Na/H_exchanger_3/5"/>
</dbReference>
<feature type="transmembrane region" description="Helical" evidence="14">
    <location>
        <begin position="248"/>
        <end position="270"/>
    </location>
</feature>
<keyword evidence="6 13" id="KW-0812">Transmembrane</keyword>
<accession>A0ABM1C4R8</accession>
<keyword evidence="11 14" id="KW-0472">Membrane</keyword>
<comment type="similarity">
    <text evidence="13">Belongs to the monovalent cation:proton antiporter 1 (CPA1) transporter (TC 2.A.36) family.</text>
</comment>
<evidence type="ECO:0000256" key="2">
    <source>
        <dbReference type="ARBA" id="ARBA00004651"/>
    </source>
</evidence>
<feature type="transmembrane region" description="Helical" evidence="14">
    <location>
        <begin position="446"/>
        <end position="469"/>
    </location>
</feature>
<evidence type="ECO:0000256" key="8">
    <source>
        <dbReference type="ARBA" id="ARBA00022989"/>
    </source>
</evidence>
<evidence type="ECO:0000313" key="18">
    <source>
        <dbReference type="RefSeq" id="XP_013794141.1"/>
    </source>
</evidence>
<keyword evidence="10 13" id="KW-0406">Ion transport</keyword>
<feature type="transmembrane region" description="Helical" evidence="14">
    <location>
        <begin position="374"/>
        <end position="395"/>
    </location>
</feature>
<dbReference type="Proteomes" id="UP000694941">
    <property type="component" value="Unplaced"/>
</dbReference>
<feature type="transmembrane region" description="Helical" evidence="14">
    <location>
        <begin position="407"/>
        <end position="434"/>
    </location>
</feature>
<feature type="transmembrane region" description="Helical" evidence="14">
    <location>
        <begin position="96"/>
        <end position="115"/>
    </location>
</feature>